<dbReference type="EMBL" id="JABFCZ010000012">
    <property type="protein sequence ID" value="MBD1547094.1"/>
    <property type="molecule type" value="Genomic_DNA"/>
</dbReference>
<evidence type="ECO:0000313" key="6">
    <source>
        <dbReference type="EMBL" id="MBD1547094.1"/>
    </source>
</evidence>
<dbReference type="InterPro" id="IPR030678">
    <property type="entry name" value="Peptide/Ni-bd"/>
</dbReference>
<reference evidence="6" key="1">
    <citation type="submission" date="2020-05" db="EMBL/GenBank/DDBJ databases">
        <title>Identification of trans-AT polyketide cluster in two marine bacteria, producers of a novel glutaramide-containing polyketide sesbanimide D and analogs.</title>
        <authorList>
            <person name="Kacar D."/>
            <person name="Rodriguez P."/>
            <person name="Canedo L."/>
            <person name="Gonzalez E."/>
            <person name="Galan B."/>
            <person name="De La Calle F."/>
            <person name="Garcia J.L."/>
        </authorList>
    </citation>
    <scope>NUCLEOTIDE SEQUENCE</scope>
    <source>
        <strain evidence="6">PHM038</strain>
    </source>
</reference>
<comment type="subcellular location">
    <subcellularLocation>
        <location evidence="1">Periplasm</location>
    </subcellularLocation>
</comment>
<dbReference type="PROSITE" id="PS51318">
    <property type="entry name" value="TAT"/>
    <property type="match status" value="1"/>
</dbReference>
<dbReference type="InterPro" id="IPR039424">
    <property type="entry name" value="SBP_5"/>
</dbReference>
<evidence type="ECO:0000313" key="7">
    <source>
        <dbReference type="Proteomes" id="UP000598467"/>
    </source>
</evidence>
<dbReference type="Gene3D" id="3.10.105.10">
    <property type="entry name" value="Dipeptide-binding Protein, Domain 3"/>
    <property type="match status" value="1"/>
</dbReference>
<evidence type="ECO:0000259" key="5">
    <source>
        <dbReference type="Pfam" id="PF00496"/>
    </source>
</evidence>
<dbReference type="Gene3D" id="3.40.190.10">
    <property type="entry name" value="Periplasmic binding protein-like II"/>
    <property type="match status" value="1"/>
</dbReference>
<evidence type="ECO:0000256" key="1">
    <source>
        <dbReference type="ARBA" id="ARBA00004418"/>
    </source>
</evidence>
<evidence type="ECO:0000256" key="4">
    <source>
        <dbReference type="ARBA" id="ARBA00022729"/>
    </source>
</evidence>
<dbReference type="GO" id="GO:0043190">
    <property type="term" value="C:ATP-binding cassette (ABC) transporter complex"/>
    <property type="evidence" value="ECO:0007669"/>
    <property type="project" value="InterPro"/>
</dbReference>
<dbReference type="GO" id="GO:0015833">
    <property type="term" value="P:peptide transport"/>
    <property type="evidence" value="ECO:0007669"/>
    <property type="project" value="TreeGrafter"/>
</dbReference>
<dbReference type="PANTHER" id="PTHR30290:SF10">
    <property type="entry name" value="PERIPLASMIC OLIGOPEPTIDE-BINDING PROTEIN-RELATED"/>
    <property type="match status" value="1"/>
</dbReference>
<dbReference type="CDD" id="cd08503">
    <property type="entry name" value="PBP2_NikA_DppA_OppA_like_17"/>
    <property type="match status" value="1"/>
</dbReference>
<dbReference type="Gene3D" id="3.90.76.10">
    <property type="entry name" value="Dipeptide-binding Protein, Domain 1"/>
    <property type="match status" value="1"/>
</dbReference>
<name>A0A926NXF6_9HYPH</name>
<gene>
    <name evidence="6" type="ORF">HK439_12540</name>
</gene>
<sequence length="538" mass="59566">MTKSKDDGQLTRLADAARTGGITKREFIRYSVLAGITASTATGLWSTQAKAAPKKGGTFRWGVHDGNTSDTHDPGTYVTRQMIFLAHQYRSYLTMINPDNSLGPDLATEWEATPDAAQWTFKLNPNAHFGLSGNKVMAKDVVASINHHRGEKTTSAAKALLTDVTDVMAADDHTVVIKLGRGIADLPWLMTDYHLAICPANDDGTIDWQSGDGCGPYKIDSGEFGVRWSLSRNDGWHGEGAYFDKVEMIILNDPNARQTALVTGDVDCVSLVELKTLSLLERNPNIKVDNIPSGAAITMPMFCDTAPFDDVNVRTALKLAMDRKEIIEKIAFGAATIGNDFHLSPVQPYWPDDIPQHEYDPEKAKSLLKKAGHDNLKISLSTADSVFSGAVDMCVLYAEQAKKAGVELQVVREPNDGYYSDVWLKKPFTAVSWGARPTPDVMFTLAYKDDAAWNESHWHNEKFNKLLLEAKSELDDTKRAEMYREMCLLMHDDGGTIIPFFNNFVYARRSNVMHGDSVAASWACDGARAPSRWWFEDA</sequence>
<dbReference type="PIRSF" id="PIRSF002741">
    <property type="entry name" value="MppA"/>
    <property type="match status" value="1"/>
</dbReference>
<comment type="caution">
    <text evidence="6">The sequence shown here is derived from an EMBL/GenBank/DDBJ whole genome shotgun (WGS) entry which is preliminary data.</text>
</comment>
<evidence type="ECO:0000256" key="2">
    <source>
        <dbReference type="ARBA" id="ARBA00005695"/>
    </source>
</evidence>
<evidence type="ECO:0000256" key="3">
    <source>
        <dbReference type="ARBA" id="ARBA00022448"/>
    </source>
</evidence>
<dbReference type="InterPro" id="IPR000914">
    <property type="entry name" value="SBP_5_dom"/>
</dbReference>
<dbReference type="InterPro" id="IPR006311">
    <property type="entry name" value="TAT_signal"/>
</dbReference>
<dbReference type="SUPFAM" id="SSF53850">
    <property type="entry name" value="Periplasmic binding protein-like II"/>
    <property type="match status" value="1"/>
</dbReference>
<feature type="domain" description="Solute-binding protein family 5" evidence="5">
    <location>
        <begin position="103"/>
        <end position="450"/>
    </location>
</feature>
<keyword evidence="4" id="KW-0732">Signal</keyword>
<dbReference type="AlphaFoldDB" id="A0A926NXF6"/>
<dbReference type="Pfam" id="PF00496">
    <property type="entry name" value="SBP_bac_5"/>
    <property type="match status" value="1"/>
</dbReference>
<dbReference type="Proteomes" id="UP000598467">
    <property type="component" value="Unassembled WGS sequence"/>
</dbReference>
<dbReference type="GO" id="GO:1904680">
    <property type="term" value="F:peptide transmembrane transporter activity"/>
    <property type="evidence" value="ECO:0007669"/>
    <property type="project" value="TreeGrafter"/>
</dbReference>
<protein>
    <submittedName>
        <fullName evidence="6">ABC transporter substrate-binding protein</fullName>
    </submittedName>
</protein>
<organism evidence="6 7">
    <name type="scientific">Roseibium aggregatum</name>
    <dbReference type="NCBI Taxonomy" id="187304"/>
    <lineage>
        <taxon>Bacteria</taxon>
        <taxon>Pseudomonadati</taxon>
        <taxon>Pseudomonadota</taxon>
        <taxon>Alphaproteobacteria</taxon>
        <taxon>Hyphomicrobiales</taxon>
        <taxon>Stappiaceae</taxon>
        <taxon>Roseibium</taxon>
    </lineage>
</organism>
<accession>A0A926NXF6</accession>
<dbReference type="GO" id="GO:0030288">
    <property type="term" value="C:outer membrane-bounded periplasmic space"/>
    <property type="evidence" value="ECO:0007669"/>
    <property type="project" value="UniProtKB-ARBA"/>
</dbReference>
<keyword evidence="3" id="KW-0813">Transport</keyword>
<dbReference type="PANTHER" id="PTHR30290">
    <property type="entry name" value="PERIPLASMIC BINDING COMPONENT OF ABC TRANSPORTER"/>
    <property type="match status" value="1"/>
</dbReference>
<dbReference type="RefSeq" id="WP_190291845.1">
    <property type="nucleotide sequence ID" value="NZ_JABFCZ010000012.1"/>
</dbReference>
<comment type="similarity">
    <text evidence="2">Belongs to the bacterial solute-binding protein 5 family.</text>
</comment>
<proteinExistence type="inferred from homology"/>